<proteinExistence type="predicted"/>
<gene>
    <name evidence="1" type="ORF">A3K51_02525</name>
</gene>
<organism evidence="1 2">
    <name type="scientific">candidate division Kazan bacterium RIFCSPLOWO2_01_FULL_45_19</name>
    <dbReference type="NCBI Taxonomy" id="1798538"/>
    <lineage>
        <taxon>Bacteria</taxon>
        <taxon>Bacteria division Kazan-3B-28</taxon>
    </lineage>
</organism>
<comment type="caution">
    <text evidence="1">The sequence shown here is derived from an EMBL/GenBank/DDBJ whole genome shotgun (WGS) entry which is preliminary data.</text>
</comment>
<evidence type="ECO:0000313" key="1">
    <source>
        <dbReference type="EMBL" id="OGB73689.1"/>
    </source>
</evidence>
<protein>
    <submittedName>
        <fullName evidence="1">Uncharacterized protein</fullName>
    </submittedName>
</protein>
<evidence type="ECO:0000313" key="2">
    <source>
        <dbReference type="Proteomes" id="UP000178085"/>
    </source>
</evidence>
<dbReference type="Proteomes" id="UP000178085">
    <property type="component" value="Unassembled WGS sequence"/>
</dbReference>
<dbReference type="AlphaFoldDB" id="A0A1F4NQF9"/>
<dbReference type="EMBL" id="METD01000001">
    <property type="protein sequence ID" value="OGB73689.1"/>
    <property type="molecule type" value="Genomic_DNA"/>
</dbReference>
<reference evidence="1 2" key="1">
    <citation type="journal article" date="2016" name="Nat. Commun.">
        <title>Thousands of microbial genomes shed light on interconnected biogeochemical processes in an aquifer system.</title>
        <authorList>
            <person name="Anantharaman K."/>
            <person name="Brown C.T."/>
            <person name="Hug L.A."/>
            <person name="Sharon I."/>
            <person name="Castelle C.J."/>
            <person name="Probst A.J."/>
            <person name="Thomas B.C."/>
            <person name="Singh A."/>
            <person name="Wilkins M.J."/>
            <person name="Karaoz U."/>
            <person name="Brodie E.L."/>
            <person name="Williams K.H."/>
            <person name="Hubbard S.S."/>
            <person name="Banfield J.F."/>
        </authorList>
    </citation>
    <scope>NUCLEOTIDE SEQUENCE [LARGE SCALE GENOMIC DNA]</scope>
</reference>
<name>A0A1F4NQF9_UNCK3</name>
<accession>A0A1F4NQF9</accession>
<sequence length="67" mass="7465">MWGLTLKLMRGKECLKSVSALGQTGVMPDSDWVTKDTISVLEIRKPQDINLLSWVSYLNIGKKKGAD</sequence>